<dbReference type="Gene3D" id="3.90.25.10">
    <property type="entry name" value="UDP-galactose 4-epimerase, domain 1"/>
    <property type="match status" value="1"/>
</dbReference>
<evidence type="ECO:0000313" key="3">
    <source>
        <dbReference type="Proteomes" id="UP001334804"/>
    </source>
</evidence>
<organism evidence="2 3">
    <name type="scientific">Micromonospora peucetia</name>
    <dbReference type="NCBI Taxonomy" id="47871"/>
    <lineage>
        <taxon>Bacteria</taxon>
        <taxon>Bacillati</taxon>
        <taxon>Actinomycetota</taxon>
        <taxon>Actinomycetes</taxon>
        <taxon>Micromonosporales</taxon>
        <taxon>Micromonosporaceae</taxon>
        <taxon>Micromonospora</taxon>
    </lineage>
</organism>
<dbReference type="Pfam" id="PF05368">
    <property type="entry name" value="NmrA"/>
    <property type="match status" value="1"/>
</dbReference>
<dbReference type="InterPro" id="IPR036291">
    <property type="entry name" value="NAD(P)-bd_dom_sf"/>
</dbReference>
<gene>
    <name evidence="2" type="ORF">OIE14_25645</name>
</gene>
<name>A0ABZ1ECI7_9ACTN</name>
<dbReference type="EMBL" id="CP109071">
    <property type="protein sequence ID" value="WSA31483.1"/>
    <property type="molecule type" value="Genomic_DNA"/>
</dbReference>
<evidence type="ECO:0000313" key="2">
    <source>
        <dbReference type="EMBL" id="WSA31483.1"/>
    </source>
</evidence>
<protein>
    <submittedName>
        <fullName evidence="2">NAD(P)H-binding protein</fullName>
    </submittedName>
</protein>
<accession>A0ABZ1ECI7</accession>
<feature type="domain" description="NmrA-like" evidence="1">
    <location>
        <begin position="6"/>
        <end position="239"/>
    </location>
</feature>
<dbReference type="InterPro" id="IPR051604">
    <property type="entry name" value="Ergot_Alk_Oxidoreductase"/>
</dbReference>
<dbReference type="RefSeq" id="WP_326563818.1">
    <property type="nucleotide sequence ID" value="NZ_CP109071.1"/>
</dbReference>
<keyword evidence="3" id="KW-1185">Reference proteome</keyword>
<proteinExistence type="predicted"/>
<reference evidence="2 3" key="1">
    <citation type="submission" date="2022-10" db="EMBL/GenBank/DDBJ databases">
        <title>The complete genomes of actinobacterial strains from the NBC collection.</title>
        <authorList>
            <person name="Joergensen T.S."/>
            <person name="Alvarez Arevalo M."/>
            <person name="Sterndorff E.B."/>
            <person name="Faurdal D."/>
            <person name="Vuksanovic O."/>
            <person name="Mourched A.-S."/>
            <person name="Charusanti P."/>
            <person name="Shaw S."/>
            <person name="Blin K."/>
            <person name="Weber T."/>
        </authorList>
    </citation>
    <scope>NUCLEOTIDE SEQUENCE [LARGE SCALE GENOMIC DNA]</scope>
    <source>
        <strain evidence="2 3">NBC 01809</strain>
    </source>
</reference>
<dbReference type="PANTHER" id="PTHR43162:SF1">
    <property type="entry name" value="PRESTALK A DIFFERENTIATION PROTEIN A"/>
    <property type="match status" value="1"/>
</dbReference>
<sequence>MTDTNPTVLVLGGTGRTGSRVAARLVARGLSVRLGSRSAEIPFDWADRSTWPAVVAGVDAVYLSYQPDLAVPGAVEVVESFTRLAVASGVRRVVLLSGRGEPEAERAEKAVRHAVEAAGGRWTVVRASWFQQNFSEGPFVDGLREGTLFLPVDAVREPFVDADDIADVAVAALLDDGHAGEVYEVTGPRLLTFAEAVAEIAAATGRPVSFVPVTIEEYVGALRDAGVPADMVSLLTYLFTEVLDGRNESLTDGVRRALGRAPQDLADHARAAAAAGAWAA</sequence>
<dbReference type="SUPFAM" id="SSF51735">
    <property type="entry name" value="NAD(P)-binding Rossmann-fold domains"/>
    <property type="match status" value="1"/>
</dbReference>
<dbReference type="Gene3D" id="3.40.50.720">
    <property type="entry name" value="NAD(P)-binding Rossmann-like Domain"/>
    <property type="match status" value="1"/>
</dbReference>
<evidence type="ECO:0000259" key="1">
    <source>
        <dbReference type="Pfam" id="PF05368"/>
    </source>
</evidence>
<dbReference type="Proteomes" id="UP001334804">
    <property type="component" value="Chromosome"/>
</dbReference>
<dbReference type="InterPro" id="IPR008030">
    <property type="entry name" value="NmrA-like"/>
</dbReference>
<dbReference type="PANTHER" id="PTHR43162">
    <property type="match status" value="1"/>
</dbReference>